<name>A0AAW0J7E2_QUESU</name>
<dbReference type="GO" id="GO:0016705">
    <property type="term" value="F:oxidoreductase activity, acting on paired donors, with incorporation or reduction of molecular oxygen"/>
    <property type="evidence" value="ECO:0007669"/>
    <property type="project" value="InterPro"/>
</dbReference>
<dbReference type="GO" id="GO:0004497">
    <property type="term" value="F:monooxygenase activity"/>
    <property type="evidence" value="ECO:0007669"/>
    <property type="project" value="UniProtKB-KW"/>
</dbReference>
<keyword evidence="3 8" id="KW-0349">Heme</keyword>
<evidence type="ECO:0000256" key="3">
    <source>
        <dbReference type="ARBA" id="ARBA00022617"/>
    </source>
</evidence>
<dbReference type="EMBL" id="PKMF04000657">
    <property type="protein sequence ID" value="KAK7822710.1"/>
    <property type="molecule type" value="Genomic_DNA"/>
</dbReference>
<feature type="binding site" description="axial binding residue" evidence="8">
    <location>
        <position position="205"/>
    </location>
    <ligand>
        <name>heme</name>
        <dbReference type="ChEBI" id="CHEBI:30413"/>
    </ligand>
    <ligandPart>
        <name>Fe</name>
        <dbReference type="ChEBI" id="CHEBI:18248"/>
    </ligandPart>
</feature>
<dbReference type="Gene3D" id="1.10.630.10">
    <property type="entry name" value="Cytochrome P450"/>
    <property type="match status" value="2"/>
</dbReference>
<protein>
    <submittedName>
        <fullName evidence="9">Cytochrome p450 704c1</fullName>
    </submittedName>
</protein>
<evidence type="ECO:0000256" key="4">
    <source>
        <dbReference type="ARBA" id="ARBA00022723"/>
    </source>
</evidence>
<dbReference type="GO" id="GO:0020037">
    <property type="term" value="F:heme binding"/>
    <property type="evidence" value="ECO:0007669"/>
    <property type="project" value="InterPro"/>
</dbReference>
<proteinExistence type="inferred from homology"/>
<organism evidence="9 10">
    <name type="scientific">Quercus suber</name>
    <name type="common">Cork oak</name>
    <dbReference type="NCBI Taxonomy" id="58331"/>
    <lineage>
        <taxon>Eukaryota</taxon>
        <taxon>Viridiplantae</taxon>
        <taxon>Streptophyta</taxon>
        <taxon>Embryophyta</taxon>
        <taxon>Tracheophyta</taxon>
        <taxon>Spermatophyta</taxon>
        <taxon>Magnoliopsida</taxon>
        <taxon>eudicotyledons</taxon>
        <taxon>Gunneridae</taxon>
        <taxon>Pentapetalae</taxon>
        <taxon>rosids</taxon>
        <taxon>fabids</taxon>
        <taxon>Fagales</taxon>
        <taxon>Fagaceae</taxon>
        <taxon>Quercus</taxon>
    </lineage>
</organism>
<evidence type="ECO:0000256" key="8">
    <source>
        <dbReference type="PIRSR" id="PIRSR602401-1"/>
    </source>
</evidence>
<dbReference type="PRINTS" id="PR00385">
    <property type="entry name" value="P450"/>
</dbReference>
<dbReference type="GO" id="GO:0005506">
    <property type="term" value="F:iron ion binding"/>
    <property type="evidence" value="ECO:0007669"/>
    <property type="project" value="InterPro"/>
</dbReference>
<keyword evidence="4 8" id="KW-0479">Metal-binding</keyword>
<evidence type="ECO:0000256" key="2">
    <source>
        <dbReference type="ARBA" id="ARBA00010617"/>
    </source>
</evidence>
<evidence type="ECO:0000313" key="9">
    <source>
        <dbReference type="EMBL" id="KAK7822710.1"/>
    </source>
</evidence>
<dbReference type="SUPFAM" id="SSF48264">
    <property type="entry name" value="Cytochrome P450"/>
    <property type="match status" value="1"/>
</dbReference>
<dbReference type="PANTHER" id="PTHR24296">
    <property type="entry name" value="CYTOCHROME P450"/>
    <property type="match status" value="1"/>
</dbReference>
<evidence type="ECO:0000256" key="7">
    <source>
        <dbReference type="ARBA" id="ARBA00023033"/>
    </source>
</evidence>
<sequence length="261" mass="30086">MVDVSYICRVCVALSRTKESKGSVFLCSFGMVITEFSVVDELVEDSAMYRRNDKEDILSRFLVESKRNPYKMNDQYLRDIILNFMIAGKDTSASTLSWFLYMLCKNPLIQEKVAQEVEDITDSNVIPLVYFKDGRCANMDDILPDGYIVKKGDGVYYMAYAMGRMPYIWGEDAEEFRPERWLKNGIFQSDSPFKFVAFHAGPQICLGKDFAYMQMKIVSIALLHFFRFKLADDTKNVTYRTMFTLQIDGGLHLCATFRTPS</sequence>
<gene>
    <name evidence="9" type="primary">CYP704C1_2</name>
    <name evidence="9" type="ORF">CFP56_036239</name>
</gene>
<evidence type="ECO:0000256" key="5">
    <source>
        <dbReference type="ARBA" id="ARBA00023002"/>
    </source>
</evidence>
<keyword evidence="6 8" id="KW-0408">Iron</keyword>
<evidence type="ECO:0000256" key="1">
    <source>
        <dbReference type="ARBA" id="ARBA00001971"/>
    </source>
</evidence>
<keyword evidence="5" id="KW-0560">Oxidoreductase</keyword>
<keyword evidence="7" id="KW-0503">Monooxygenase</keyword>
<comment type="similarity">
    <text evidence="2">Belongs to the cytochrome P450 family.</text>
</comment>
<dbReference type="InterPro" id="IPR036396">
    <property type="entry name" value="Cyt_P450_sf"/>
</dbReference>
<dbReference type="InterPro" id="IPR001128">
    <property type="entry name" value="Cyt_P450"/>
</dbReference>
<dbReference type="AlphaFoldDB" id="A0AAW0J7E2"/>
<dbReference type="Proteomes" id="UP000237347">
    <property type="component" value="Unassembled WGS sequence"/>
</dbReference>
<dbReference type="PRINTS" id="PR00463">
    <property type="entry name" value="EP450I"/>
</dbReference>
<evidence type="ECO:0000313" key="10">
    <source>
        <dbReference type="Proteomes" id="UP000237347"/>
    </source>
</evidence>
<reference evidence="9 10" key="1">
    <citation type="journal article" date="2018" name="Sci. Data">
        <title>The draft genome sequence of cork oak.</title>
        <authorList>
            <person name="Ramos A.M."/>
            <person name="Usie A."/>
            <person name="Barbosa P."/>
            <person name="Barros P.M."/>
            <person name="Capote T."/>
            <person name="Chaves I."/>
            <person name="Simoes F."/>
            <person name="Abreu I."/>
            <person name="Carrasquinho I."/>
            <person name="Faro C."/>
            <person name="Guimaraes J.B."/>
            <person name="Mendonca D."/>
            <person name="Nobrega F."/>
            <person name="Rodrigues L."/>
            <person name="Saibo N.J.M."/>
            <person name="Varela M.C."/>
            <person name="Egas C."/>
            <person name="Matos J."/>
            <person name="Miguel C.M."/>
            <person name="Oliveira M.M."/>
            <person name="Ricardo C.P."/>
            <person name="Goncalves S."/>
        </authorList>
    </citation>
    <scope>NUCLEOTIDE SEQUENCE [LARGE SCALE GENOMIC DNA]</scope>
    <source>
        <strain evidence="10">cv. HL8</strain>
    </source>
</reference>
<comment type="cofactor">
    <cofactor evidence="1 8">
        <name>heme</name>
        <dbReference type="ChEBI" id="CHEBI:30413"/>
    </cofactor>
</comment>
<comment type="caution">
    <text evidence="9">The sequence shown here is derived from an EMBL/GenBank/DDBJ whole genome shotgun (WGS) entry which is preliminary data.</text>
</comment>
<dbReference type="InterPro" id="IPR002401">
    <property type="entry name" value="Cyt_P450_E_grp-I"/>
</dbReference>
<evidence type="ECO:0000256" key="6">
    <source>
        <dbReference type="ARBA" id="ARBA00023004"/>
    </source>
</evidence>
<dbReference type="Pfam" id="PF00067">
    <property type="entry name" value="p450"/>
    <property type="match status" value="2"/>
</dbReference>
<keyword evidence="10" id="KW-1185">Reference proteome</keyword>
<accession>A0AAW0J7E2</accession>